<dbReference type="Pfam" id="PF13361">
    <property type="entry name" value="UvrD_C"/>
    <property type="match status" value="1"/>
</dbReference>
<dbReference type="EC" id="5.6.2.4" evidence="9"/>
<evidence type="ECO:0000256" key="10">
    <source>
        <dbReference type="ARBA" id="ARBA00034923"/>
    </source>
</evidence>
<sequence length="713" mass="78849">MTTPSASAQFIPAGFVPTEEQRKIQTSRNRSTLVIANAGAAKTTTLALRIGEALTRGLAPEDILALTFTDEARQVLQTRLKDVGIAHDTARRVHVQTMEGFAQRILANIEDGKPEILPSRREQQDHALAALENVALNNPHYADSLDIRTHNTAVSQFLDNLLRLKATMTLSVDGGDDPEYAAASAGVPLTDYLWAIEYEKLRVDIFGQVAARGFFDASYDLACRLAADPDIRHQLPHFKLVVCDEMHDVNEASFRILEAFLSIGISYFVGVGDKDQVIYSHLGADESFLQHRIASSFPDCASLPLTMTYRHGPHLAYAMEAFKHKPVDSSLALRTEIREPAYAAAPGACGAEVVQAVLQWKRDRKPLDGCAILLRDAHQSIEIENALMNASVQYRTLTMHSYLLREEILFLRGMVAIALDDFHHVASPATREAIVGALATFAQVPLTPQELREAQATLAKEPSALKHFFDGQIQRVGSVAARTRIAEAVSHLRGLSADAPALGALEEVCRIMDMENLARRLYINPYDASVVTKSVRGFITTAGDSGKTLRQFSEWIGAAEAFAGGRPGKNTVLIDCVANVKGKEFDHVILPFMDAEEFPSPLRELEEERNLFYVAATRTKSRLTMIAPESPEQRSPFLAQMQLAGTQARADNTLRRNQAAPTKTLGHRDLKVAYANRDVVKALGAQWDRTRKVWYVPAHLDPEPFRQWFADLP</sequence>
<organism evidence="14 15">
    <name type="scientific">Achromobacter arsenitoxydans SY8</name>
    <dbReference type="NCBI Taxonomy" id="477184"/>
    <lineage>
        <taxon>Bacteria</taxon>
        <taxon>Pseudomonadati</taxon>
        <taxon>Pseudomonadota</taxon>
        <taxon>Betaproteobacteria</taxon>
        <taxon>Burkholderiales</taxon>
        <taxon>Alcaligenaceae</taxon>
        <taxon>Achromobacter</taxon>
    </lineage>
</organism>
<dbReference type="EMBL" id="AGUF01000082">
    <property type="protein sequence ID" value="EHK63395.1"/>
    <property type="molecule type" value="Genomic_DNA"/>
</dbReference>
<keyword evidence="5 12" id="KW-0067">ATP-binding</keyword>
<dbReference type="PROSITE" id="PS51198">
    <property type="entry name" value="UVRD_HELICASE_ATP_BIND"/>
    <property type="match status" value="1"/>
</dbReference>
<protein>
    <recommendedName>
        <fullName evidence="9">DNA 3'-5' helicase</fullName>
        <ecNumber evidence="9">5.6.2.4</ecNumber>
    </recommendedName>
    <alternativeName>
        <fullName evidence="10">DNA 3'-5' helicase II</fullName>
    </alternativeName>
</protein>
<comment type="similarity">
    <text evidence="1">Belongs to the helicase family. UvrD subfamily.</text>
</comment>
<dbReference type="Gene3D" id="1.10.10.160">
    <property type="match status" value="1"/>
</dbReference>
<dbReference type="STRING" id="477184.KYC_25853"/>
<dbReference type="Pfam" id="PF00580">
    <property type="entry name" value="UvrD-helicase"/>
    <property type="match status" value="1"/>
</dbReference>
<dbReference type="GO" id="GO:0003677">
    <property type="term" value="F:DNA binding"/>
    <property type="evidence" value="ECO:0007669"/>
    <property type="project" value="UniProtKB-KW"/>
</dbReference>
<evidence type="ECO:0000256" key="9">
    <source>
        <dbReference type="ARBA" id="ARBA00034808"/>
    </source>
</evidence>
<dbReference type="PANTHER" id="PTHR11070:SF2">
    <property type="entry name" value="ATP-DEPENDENT DNA HELICASE SRS2"/>
    <property type="match status" value="1"/>
</dbReference>
<dbReference type="PATRIC" id="fig|477184.5.peg.5075"/>
<name>H0FEF9_9BURK</name>
<evidence type="ECO:0000256" key="2">
    <source>
        <dbReference type="ARBA" id="ARBA00022741"/>
    </source>
</evidence>
<evidence type="ECO:0000256" key="3">
    <source>
        <dbReference type="ARBA" id="ARBA00022801"/>
    </source>
</evidence>
<dbReference type="InterPro" id="IPR027417">
    <property type="entry name" value="P-loop_NTPase"/>
</dbReference>
<dbReference type="InterPro" id="IPR013986">
    <property type="entry name" value="DExx_box_DNA_helicase_dom_sf"/>
</dbReference>
<dbReference type="eggNOG" id="COG0210">
    <property type="taxonomic scope" value="Bacteria"/>
</dbReference>
<evidence type="ECO:0000256" key="6">
    <source>
        <dbReference type="ARBA" id="ARBA00023125"/>
    </source>
</evidence>
<gene>
    <name evidence="14" type="ORF">KYC_25853</name>
</gene>
<dbReference type="SUPFAM" id="SSF52540">
    <property type="entry name" value="P-loop containing nucleoside triphosphate hydrolases"/>
    <property type="match status" value="1"/>
</dbReference>
<evidence type="ECO:0000256" key="1">
    <source>
        <dbReference type="ARBA" id="ARBA00009922"/>
    </source>
</evidence>
<dbReference type="Gene3D" id="3.40.50.300">
    <property type="entry name" value="P-loop containing nucleotide triphosphate hydrolases"/>
    <property type="match status" value="2"/>
</dbReference>
<evidence type="ECO:0000259" key="13">
    <source>
        <dbReference type="PROSITE" id="PS51198"/>
    </source>
</evidence>
<dbReference type="GO" id="GO:0000725">
    <property type="term" value="P:recombinational repair"/>
    <property type="evidence" value="ECO:0007669"/>
    <property type="project" value="TreeGrafter"/>
</dbReference>
<dbReference type="GO" id="GO:0016887">
    <property type="term" value="F:ATP hydrolysis activity"/>
    <property type="evidence" value="ECO:0007669"/>
    <property type="project" value="RHEA"/>
</dbReference>
<keyword evidence="15" id="KW-1185">Reference proteome</keyword>
<dbReference type="OrthoDB" id="9792687at2"/>
<dbReference type="GO" id="GO:0005524">
    <property type="term" value="F:ATP binding"/>
    <property type="evidence" value="ECO:0007669"/>
    <property type="project" value="UniProtKB-UniRule"/>
</dbReference>
<feature type="binding site" evidence="12">
    <location>
        <begin position="36"/>
        <end position="43"/>
    </location>
    <ligand>
        <name>ATP</name>
        <dbReference type="ChEBI" id="CHEBI:30616"/>
    </ligand>
</feature>
<comment type="catalytic activity">
    <reaction evidence="11">
        <text>ATP + H2O = ADP + phosphate + H(+)</text>
        <dbReference type="Rhea" id="RHEA:13065"/>
        <dbReference type="ChEBI" id="CHEBI:15377"/>
        <dbReference type="ChEBI" id="CHEBI:15378"/>
        <dbReference type="ChEBI" id="CHEBI:30616"/>
        <dbReference type="ChEBI" id="CHEBI:43474"/>
        <dbReference type="ChEBI" id="CHEBI:456216"/>
        <dbReference type="EC" id="5.6.2.4"/>
    </reaction>
</comment>
<evidence type="ECO:0000313" key="15">
    <source>
        <dbReference type="Proteomes" id="UP000003113"/>
    </source>
</evidence>
<evidence type="ECO:0000256" key="8">
    <source>
        <dbReference type="ARBA" id="ARBA00034617"/>
    </source>
</evidence>
<dbReference type="Proteomes" id="UP000003113">
    <property type="component" value="Unassembled WGS sequence"/>
</dbReference>
<dbReference type="AlphaFoldDB" id="H0FEF9"/>
<dbReference type="Gene3D" id="1.10.486.10">
    <property type="entry name" value="PCRA, domain 4"/>
    <property type="match status" value="1"/>
</dbReference>
<reference evidence="14 15" key="1">
    <citation type="journal article" date="2012" name="J. Bacteriol.">
        <title>Genome sequence of the highly efficient arsenite-oxidizing bacterium Achromobacter arsenitoxydans SY8.</title>
        <authorList>
            <person name="Li X."/>
            <person name="Hu Y."/>
            <person name="Gong J."/>
            <person name="Lin Y."/>
            <person name="Johnstone L."/>
            <person name="Rensing C."/>
            <person name="Wang G."/>
        </authorList>
    </citation>
    <scope>NUCLEOTIDE SEQUENCE [LARGE SCALE GENOMIC DNA]</scope>
    <source>
        <strain evidence="14 15">SY8</strain>
    </source>
</reference>
<evidence type="ECO:0000256" key="5">
    <source>
        <dbReference type="ARBA" id="ARBA00022840"/>
    </source>
</evidence>
<evidence type="ECO:0000256" key="12">
    <source>
        <dbReference type="PROSITE-ProRule" id="PRU00560"/>
    </source>
</evidence>
<dbReference type="InterPro" id="IPR014017">
    <property type="entry name" value="DNA_helicase_UvrD-like_C"/>
</dbReference>
<keyword evidence="6" id="KW-0238">DNA-binding</keyword>
<accession>H0FEF9</accession>
<keyword evidence="2 12" id="KW-0547">Nucleotide-binding</keyword>
<keyword evidence="3 12" id="KW-0378">Hydrolase</keyword>
<evidence type="ECO:0000256" key="4">
    <source>
        <dbReference type="ARBA" id="ARBA00022806"/>
    </source>
</evidence>
<dbReference type="InterPro" id="IPR043764">
    <property type="entry name" value="DUF5710"/>
</dbReference>
<keyword evidence="4 12" id="KW-0347">Helicase</keyword>
<dbReference type="PANTHER" id="PTHR11070">
    <property type="entry name" value="UVRD / RECB / PCRA DNA HELICASE FAMILY MEMBER"/>
    <property type="match status" value="1"/>
</dbReference>
<comment type="catalytic activity">
    <reaction evidence="8">
        <text>Couples ATP hydrolysis with the unwinding of duplex DNA by translocating in the 3'-5' direction.</text>
        <dbReference type="EC" id="5.6.2.4"/>
    </reaction>
</comment>
<evidence type="ECO:0000256" key="11">
    <source>
        <dbReference type="ARBA" id="ARBA00048988"/>
    </source>
</evidence>
<dbReference type="InterPro" id="IPR000212">
    <property type="entry name" value="DNA_helicase_UvrD/REP"/>
</dbReference>
<evidence type="ECO:0000313" key="14">
    <source>
        <dbReference type="EMBL" id="EHK63395.1"/>
    </source>
</evidence>
<dbReference type="GO" id="GO:0043138">
    <property type="term" value="F:3'-5' DNA helicase activity"/>
    <property type="evidence" value="ECO:0007669"/>
    <property type="project" value="UniProtKB-EC"/>
</dbReference>
<dbReference type="Pfam" id="PF18974">
    <property type="entry name" value="DUF5710"/>
    <property type="match status" value="1"/>
</dbReference>
<feature type="domain" description="UvrD-like helicase ATP-binding" evidence="13">
    <location>
        <begin position="15"/>
        <end position="312"/>
    </location>
</feature>
<keyword evidence="7" id="KW-0413">Isomerase</keyword>
<dbReference type="InterPro" id="IPR014016">
    <property type="entry name" value="UvrD-like_ATP-bd"/>
</dbReference>
<proteinExistence type="inferred from homology"/>
<comment type="caution">
    <text evidence="14">The sequence shown here is derived from an EMBL/GenBank/DDBJ whole genome shotgun (WGS) entry which is preliminary data.</text>
</comment>
<evidence type="ECO:0000256" key="7">
    <source>
        <dbReference type="ARBA" id="ARBA00023235"/>
    </source>
</evidence>
<dbReference type="RefSeq" id="WP_008167902.1">
    <property type="nucleotide sequence ID" value="NZ_AGUF01000082.1"/>
</dbReference>